<evidence type="ECO:0000313" key="2">
    <source>
        <dbReference type="Proteomes" id="UP001465755"/>
    </source>
</evidence>
<name>A0AAW1NKE9_9CHLO</name>
<evidence type="ECO:0000313" key="1">
    <source>
        <dbReference type="EMBL" id="KAK9787357.1"/>
    </source>
</evidence>
<keyword evidence="2" id="KW-1185">Reference proteome</keyword>
<dbReference type="AlphaFoldDB" id="A0AAW1NKE9"/>
<gene>
    <name evidence="1" type="ORF">WJX73_006059</name>
</gene>
<accession>A0AAW1NKE9</accession>
<reference evidence="1 2" key="1">
    <citation type="journal article" date="2024" name="Nat. Commun.">
        <title>Phylogenomics reveals the evolutionary origins of lichenization in chlorophyte algae.</title>
        <authorList>
            <person name="Puginier C."/>
            <person name="Libourel C."/>
            <person name="Otte J."/>
            <person name="Skaloud P."/>
            <person name="Haon M."/>
            <person name="Grisel S."/>
            <person name="Petersen M."/>
            <person name="Berrin J.G."/>
            <person name="Delaux P.M."/>
            <person name="Dal Grande F."/>
            <person name="Keller J."/>
        </authorList>
    </citation>
    <scope>NUCLEOTIDE SEQUENCE [LARGE SCALE GENOMIC DNA]</scope>
    <source>
        <strain evidence="1 2">SAG 2036</strain>
    </source>
</reference>
<organism evidence="1 2">
    <name type="scientific">Symbiochloris irregularis</name>
    <dbReference type="NCBI Taxonomy" id="706552"/>
    <lineage>
        <taxon>Eukaryota</taxon>
        <taxon>Viridiplantae</taxon>
        <taxon>Chlorophyta</taxon>
        <taxon>core chlorophytes</taxon>
        <taxon>Trebouxiophyceae</taxon>
        <taxon>Trebouxiales</taxon>
        <taxon>Trebouxiaceae</taxon>
        <taxon>Symbiochloris</taxon>
    </lineage>
</organism>
<proteinExistence type="predicted"/>
<sequence>MSHAEVAKSPGLLTLRPKLTFQETAGVPVGNYTLESLQWGRVEDFTNITHPRPAYHVSTAHEARLILLMAMAADLYGAGIRDATKFPQNISYSSSFLYPCAAPPANQPFAGAAKTGCPPVDQVSRNTLA</sequence>
<dbReference type="Proteomes" id="UP001465755">
    <property type="component" value="Unassembled WGS sequence"/>
</dbReference>
<comment type="caution">
    <text evidence="1">The sequence shown here is derived from an EMBL/GenBank/DDBJ whole genome shotgun (WGS) entry which is preliminary data.</text>
</comment>
<protein>
    <submittedName>
        <fullName evidence="1">Uncharacterized protein</fullName>
    </submittedName>
</protein>
<dbReference type="EMBL" id="JALJOQ010000250">
    <property type="protein sequence ID" value="KAK9787357.1"/>
    <property type="molecule type" value="Genomic_DNA"/>
</dbReference>